<proteinExistence type="predicted"/>
<feature type="transmembrane region" description="Helical" evidence="1">
    <location>
        <begin position="121"/>
        <end position="139"/>
    </location>
</feature>
<dbReference type="InterPro" id="IPR007820">
    <property type="entry name" value="AbrB_fam"/>
</dbReference>
<keyword evidence="3" id="KW-1185">Reference proteome</keyword>
<gene>
    <name evidence="2" type="ORF">R3Q59_14815</name>
</gene>
<evidence type="ECO:0000313" key="2">
    <source>
        <dbReference type="EMBL" id="MDV6281780.1"/>
    </source>
</evidence>
<reference evidence="2 3" key="1">
    <citation type="submission" date="2023-10" db="EMBL/GenBank/DDBJ databases">
        <title>Development of a sustainable strategy for remediation of hydrocarbon-contaminated territories based on the waste exchange concept.</title>
        <authorList>
            <person name="Krivoruchko A."/>
        </authorList>
    </citation>
    <scope>NUCLEOTIDE SEQUENCE [LARGE SCALE GENOMIC DNA]</scope>
    <source>
        <strain evidence="2 3">IEGM 60</strain>
    </source>
</reference>
<feature type="transmembrane region" description="Helical" evidence="1">
    <location>
        <begin position="21"/>
        <end position="48"/>
    </location>
</feature>
<feature type="transmembrane region" description="Helical" evidence="1">
    <location>
        <begin position="88"/>
        <end position="109"/>
    </location>
</feature>
<dbReference type="PANTHER" id="PTHR38457:SF1">
    <property type="entry name" value="REGULATOR ABRB-RELATED"/>
    <property type="match status" value="1"/>
</dbReference>
<dbReference type="EMBL" id="JAWLKA010000007">
    <property type="protein sequence ID" value="MDV6281780.1"/>
    <property type="molecule type" value="Genomic_DNA"/>
</dbReference>
<dbReference type="InterPro" id="IPR017516">
    <property type="entry name" value="AbrB_dup"/>
</dbReference>
<dbReference type="PIRSF" id="PIRSF038991">
    <property type="entry name" value="Protein_AbrB"/>
    <property type="match status" value="1"/>
</dbReference>
<name>A0ABU4CDZ0_RHOJO</name>
<evidence type="ECO:0000313" key="3">
    <source>
        <dbReference type="Proteomes" id="UP001185737"/>
    </source>
</evidence>
<feature type="transmembrane region" description="Helical" evidence="1">
    <location>
        <begin position="269"/>
        <end position="291"/>
    </location>
</feature>
<dbReference type="RefSeq" id="WP_317568774.1">
    <property type="nucleotide sequence ID" value="NZ_JAWLKA010000007.1"/>
</dbReference>
<keyword evidence="1" id="KW-1133">Transmembrane helix</keyword>
<dbReference type="PANTHER" id="PTHR38457">
    <property type="entry name" value="REGULATOR ABRB-RELATED"/>
    <property type="match status" value="1"/>
</dbReference>
<dbReference type="Proteomes" id="UP001185737">
    <property type="component" value="Unassembled WGS sequence"/>
</dbReference>
<keyword evidence="1" id="KW-0812">Transmembrane</keyword>
<feature type="transmembrane region" description="Helical" evidence="1">
    <location>
        <begin position="189"/>
        <end position="210"/>
    </location>
</feature>
<accession>A0ABU4CDZ0</accession>
<feature type="transmembrane region" description="Helical" evidence="1">
    <location>
        <begin position="333"/>
        <end position="351"/>
    </location>
</feature>
<keyword evidence="1" id="KW-0472">Membrane</keyword>
<feature type="transmembrane region" description="Helical" evidence="1">
    <location>
        <begin position="151"/>
        <end position="169"/>
    </location>
</feature>
<protein>
    <submittedName>
        <fullName evidence="2">AbrB family transcriptional regulator</fullName>
    </submittedName>
</protein>
<evidence type="ECO:0000256" key="1">
    <source>
        <dbReference type="SAM" id="Phobius"/>
    </source>
</evidence>
<organism evidence="2 3">
    <name type="scientific">Rhodococcus jostii</name>
    <dbReference type="NCBI Taxonomy" id="132919"/>
    <lineage>
        <taxon>Bacteria</taxon>
        <taxon>Bacillati</taxon>
        <taxon>Actinomycetota</taxon>
        <taxon>Actinomycetes</taxon>
        <taxon>Mycobacteriales</taxon>
        <taxon>Nocardiaceae</taxon>
        <taxon>Rhodococcus</taxon>
    </lineage>
</organism>
<feature type="transmembrane region" description="Helical" evidence="1">
    <location>
        <begin position="231"/>
        <end position="254"/>
    </location>
</feature>
<sequence length="361" mass="37180">MWNRHREIAARWAGLATASGLGWWLFAVVGVISPTLFAALIAAIVFAVAGIGPSRPPRPATMAAQAMLAVSIGLSMRRETLSALGSHGLVVVGFSIATLLLSVGTGLILGRHRDVDSATGVLSMIAGGATGLIAVAQDLGADGRVVVVAQYLRVALVVLSMPLIVTYGFAAPSTTASVLPVTSGSAVPWWFSIGFMIIVMIAGTGAAMLVRIPVPATLGPLIASASCELAGWVDGIHIPSVVLPIAFLIIGWQAGLSFTRDSLGALGRIFVWALALIVVLTVACAGLGVLLSMWTGISVLDGYLATTPGGLSAVLAVATSTDSDATFVAASQVIRLVMMLCAAPLLVWAITRRHRPSRTRS</sequence>
<dbReference type="Pfam" id="PF05145">
    <property type="entry name" value="AbrB"/>
    <property type="match status" value="1"/>
</dbReference>
<comment type="caution">
    <text evidence="2">The sequence shown here is derived from an EMBL/GenBank/DDBJ whole genome shotgun (WGS) entry which is preliminary data.</text>
</comment>
<dbReference type="NCBIfam" id="TIGR03082">
    <property type="entry name" value="Gneg_AbrB_dup"/>
    <property type="match status" value="2"/>
</dbReference>